<gene>
    <name evidence="1" type="ORF">CLRAG_33600</name>
</gene>
<evidence type="ECO:0000313" key="2">
    <source>
        <dbReference type="Proteomes" id="UP000093954"/>
    </source>
</evidence>
<proteinExistence type="predicted"/>
<accession>A0A1A6AKV0</accession>
<dbReference type="RefSeq" id="WP_065079438.1">
    <property type="nucleotide sequence ID" value="NZ_LROS01000055.1"/>
</dbReference>
<name>A0A1A6AKV0_9CLOT</name>
<comment type="caution">
    <text evidence="1">The sequence shown here is derived from an EMBL/GenBank/DDBJ whole genome shotgun (WGS) entry which is preliminary data.</text>
</comment>
<dbReference type="AlphaFoldDB" id="A0A1A6AKV0"/>
<sequence>MKNYGTYDLNGNNAIFEDKNGNTLNIRTKHAKGDDWISIDEAEKLAYWAIKNGNPKGYNLLEIVTKSRIKYNCKKK</sequence>
<keyword evidence="2" id="KW-1185">Reference proteome</keyword>
<evidence type="ECO:0000313" key="1">
    <source>
        <dbReference type="EMBL" id="OBR90712.1"/>
    </source>
</evidence>
<protein>
    <submittedName>
        <fullName evidence="1">Uncharacterized protein</fullName>
    </submittedName>
</protein>
<dbReference type="EMBL" id="LROS01000055">
    <property type="protein sequence ID" value="OBR90712.1"/>
    <property type="molecule type" value="Genomic_DNA"/>
</dbReference>
<dbReference type="PATRIC" id="fig|1353534.3.peg.3421"/>
<organism evidence="1 2">
    <name type="scientific">Clostridium ragsdalei P11</name>
    <dbReference type="NCBI Taxonomy" id="1353534"/>
    <lineage>
        <taxon>Bacteria</taxon>
        <taxon>Bacillati</taxon>
        <taxon>Bacillota</taxon>
        <taxon>Clostridia</taxon>
        <taxon>Eubacteriales</taxon>
        <taxon>Clostridiaceae</taxon>
        <taxon>Clostridium</taxon>
    </lineage>
</organism>
<dbReference type="Proteomes" id="UP000093954">
    <property type="component" value="Unassembled WGS sequence"/>
</dbReference>
<reference evidence="1 2" key="1">
    <citation type="journal article" date="2012" name="Front. Microbiol.">
        <title>Draft Genome Sequence of the Virulent Strain 01-B526 of the Fish Pathogen Aeromonas salmonicida.</title>
        <authorList>
            <person name="Charette S.J."/>
            <person name="Brochu F."/>
            <person name="Boyle B."/>
            <person name="Filion G."/>
            <person name="Tanaka K.H."/>
            <person name="Derome N."/>
        </authorList>
    </citation>
    <scope>NUCLEOTIDE SEQUENCE [LARGE SCALE GENOMIC DNA]</scope>
    <source>
        <strain evidence="1 2">P11</strain>
    </source>
</reference>